<reference evidence="3 4" key="1">
    <citation type="journal article" date="2019" name="Int. J. Syst. Evol. Microbiol.">
        <title>The Global Catalogue of Microorganisms (GCM) 10K type strain sequencing project: providing services to taxonomists for standard genome sequencing and annotation.</title>
        <authorList>
            <consortium name="The Broad Institute Genomics Platform"/>
            <consortium name="The Broad Institute Genome Sequencing Center for Infectious Disease"/>
            <person name="Wu L."/>
            <person name="Ma J."/>
        </authorList>
    </citation>
    <scope>NUCLEOTIDE SEQUENCE [LARGE SCALE GENOMIC DNA]</scope>
    <source>
        <strain evidence="3 4">JCM 14330</strain>
    </source>
</reference>
<dbReference type="SUPFAM" id="SSF51445">
    <property type="entry name" value="(Trans)glycosidases"/>
    <property type="match status" value="1"/>
</dbReference>
<evidence type="ECO:0000313" key="4">
    <source>
        <dbReference type="Proteomes" id="UP001501706"/>
    </source>
</evidence>
<dbReference type="Gene3D" id="3.20.20.80">
    <property type="entry name" value="Glycosidases"/>
    <property type="match status" value="1"/>
</dbReference>
<organism evidence="3 4">
    <name type="scientific">Pigmentiphaga daeguensis</name>
    <dbReference type="NCBI Taxonomy" id="414049"/>
    <lineage>
        <taxon>Bacteria</taxon>
        <taxon>Pseudomonadati</taxon>
        <taxon>Pseudomonadota</taxon>
        <taxon>Betaproteobacteria</taxon>
        <taxon>Burkholderiales</taxon>
        <taxon>Alcaligenaceae</taxon>
        <taxon>Pigmentiphaga</taxon>
    </lineage>
</organism>
<dbReference type="PANTHER" id="PTHR10357">
    <property type="entry name" value="ALPHA-AMYLASE FAMILY MEMBER"/>
    <property type="match status" value="1"/>
</dbReference>
<comment type="caution">
    <text evidence="3">The sequence shown here is derived from an EMBL/GenBank/DDBJ whole genome shotgun (WGS) entry which is preliminary data.</text>
</comment>
<dbReference type="InterPro" id="IPR017853">
    <property type="entry name" value="GH"/>
</dbReference>
<dbReference type="Pfam" id="PF00128">
    <property type="entry name" value="Alpha-amylase"/>
    <property type="match status" value="1"/>
</dbReference>
<evidence type="ECO:0000256" key="1">
    <source>
        <dbReference type="ARBA" id="ARBA00008061"/>
    </source>
</evidence>
<dbReference type="PANTHER" id="PTHR10357:SF179">
    <property type="entry name" value="NEUTRAL AND BASIC AMINO ACID TRANSPORT PROTEIN RBAT"/>
    <property type="match status" value="1"/>
</dbReference>
<dbReference type="Proteomes" id="UP001501706">
    <property type="component" value="Unassembled WGS sequence"/>
</dbReference>
<dbReference type="InterPro" id="IPR045857">
    <property type="entry name" value="O16G_dom_2"/>
</dbReference>
<keyword evidence="4" id="KW-1185">Reference proteome</keyword>
<gene>
    <name evidence="3" type="ORF">GCM10009097_22280</name>
</gene>
<feature type="domain" description="Glycosyl hydrolase family 13 catalytic" evidence="2">
    <location>
        <begin position="18"/>
        <end position="377"/>
    </location>
</feature>
<dbReference type="EMBL" id="BAAAEN010000007">
    <property type="protein sequence ID" value="GAA0504838.1"/>
    <property type="molecule type" value="Genomic_DNA"/>
</dbReference>
<dbReference type="GO" id="GO:0016787">
    <property type="term" value="F:hydrolase activity"/>
    <property type="evidence" value="ECO:0007669"/>
    <property type="project" value="UniProtKB-KW"/>
</dbReference>
<evidence type="ECO:0000313" key="3">
    <source>
        <dbReference type="EMBL" id="GAA0504838.1"/>
    </source>
</evidence>
<evidence type="ECO:0000259" key="2">
    <source>
        <dbReference type="SMART" id="SM00642"/>
    </source>
</evidence>
<name>A0ABN1BSP2_9BURK</name>
<accession>A0ABN1BSP2</accession>
<sequence>MNGTRSDEAWWKNAVVYQIYPRSFADANGDGVGDIPGMLAHLDHVRDLGADAVWVSPIFRSPMADAGYDISDYCDIDPLFGTLGDAQRLIDEAHARGLRLLLDFVPNHTSDQHPWFLDSRSSRASPRRDWYIWRDEPNDWRAALGAGSAWTWDEKSGQYYLHFFLPQQPDLNWRNPEVVEAMHGVLRFWLDRGVDGFRIDVAHCTGKDPTFADHPRCLAGEPLADFNDQPYSHEVLRGIRRLVDSYPGERILVGEVNIRSTASVVQYYGAGDELHMSFNFPPLDAPWDPVVFRTCIREVDALLRPADAWPTWVLSNHDNVRHRSRYGGSLRRARAAAILLLSLRGTPFLFQGEELGLEDALVDPQRQVDPGGRDGCRAPIPWTAAPPHGWEGAPPWLPFPPDPASHSAQRQWADPGSILHLYRQALAVRKASPALRLGDWEEIDSPPEVLAFRRRRGDDVRLVCVNFAAQPRRFHPPGDWRIALCSDGQAPGSRFRGELAGEHAVVLEPGAET</sequence>
<dbReference type="SMART" id="SM00642">
    <property type="entry name" value="Aamy"/>
    <property type="match status" value="1"/>
</dbReference>
<protein>
    <submittedName>
        <fullName evidence="3">Alpha-amylase family glycosyl hydrolase</fullName>
    </submittedName>
</protein>
<proteinExistence type="inferred from homology"/>
<dbReference type="Gene3D" id="3.90.400.10">
    <property type="entry name" value="Oligo-1,6-glucosidase, Domain 2"/>
    <property type="match status" value="1"/>
</dbReference>
<keyword evidence="3" id="KW-0378">Hydrolase</keyword>
<comment type="similarity">
    <text evidence="1">Belongs to the glycosyl hydrolase 13 family.</text>
</comment>
<dbReference type="InterPro" id="IPR006047">
    <property type="entry name" value="GH13_cat_dom"/>
</dbReference>